<dbReference type="SUPFAM" id="SSF52343">
    <property type="entry name" value="Ferredoxin reductase-like, C-terminal NADP-linked domain"/>
    <property type="match status" value="1"/>
</dbReference>
<gene>
    <name evidence="2" type="ORF">NW768_012155</name>
</gene>
<accession>A0ABQ8QVL6</accession>
<keyword evidence="3" id="KW-1185">Reference proteome</keyword>
<organism evidence="2 3">
    <name type="scientific">Fusarium equiseti</name>
    <name type="common">Fusarium scirpi</name>
    <dbReference type="NCBI Taxonomy" id="61235"/>
    <lineage>
        <taxon>Eukaryota</taxon>
        <taxon>Fungi</taxon>
        <taxon>Dikarya</taxon>
        <taxon>Ascomycota</taxon>
        <taxon>Pezizomycotina</taxon>
        <taxon>Sordariomycetes</taxon>
        <taxon>Hypocreomycetidae</taxon>
        <taxon>Hypocreales</taxon>
        <taxon>Nectriaceae</taxon>
        <taxon>Fusarium</taxon>
        <taxon>Fusarium incarnatum-equiseti species complex</taxon>
    </lineage>
</organism>
<proteinExistence type="predicted"/>
<dbReference type="EMBL" id="JAOQBH010000038">
    <property type="protein sequence ID" value="KAJ4108678.1"/>
    <property type="molecule type" value="Genomic_DNA"/>
</dbReference>
<comment type="caution">
    <text evidence="2">The sequence shown here is derived from an EMBL/GenBank/DDBJ whole genome shotgun (WGS) entry which is preliminary data.</text>
</comment>
<feature type="region of interest" description="Disordered" evidence="1">
    <location>
        <begin position="1"/>
        <end position="20"/>
    </location>
</feature>
<evidence type="ECO:0000313" key="2">
    <source>
        <dbReference type="EMBL" id="KAJ4108678.1"/>
    </source>
</evidence>
<dbReference type="Gene3D" id="3.40.50.80">
    <property type="entry name" value="Nucleotide-binding domain of ferredoxin-NADP reductase (FNR) module"/>
    <property type="match status" value="1"/>
</dbReference>
<reference evidence="2" key="1">
    <citation type="submission" date="2022-09" db="EMBL/GenBank/DDBJ databases">
        <title>Fusarium specimens isolated from Avocado Roots.</title>
        <authorList>
            <person name="Stajich J."/>
            <person name="Roper C."/>
            <person name="Heimlech-Rivalta G."/>
        </authorList>
    </citation>
    <scope>NUCLEOTIDE SEQUENCE</scope>
    <source>
        <strain evidence="2">CF00095</strain>
    </source>
</reference>
<name>A0ABQ8QVL6_FUSEQ</name>
<protein>
    <recommendedName>
        <fullName evidence="4">FAD-binding FR-type domain-containing protein</fullName>
    </recommendedName>
</protein>
<dbReference type="Proteomes" id="UP001152024">
    <property type="component" value="Unassembled WGS sequence"/>
</dbReference>
<sequence length="193" mass="20985">MSFDSAKIDTNGTHSTPDMLKHVSSTRLTPNLSVHTFAVQADQHFNRSFRPGQHLTIQFPRDLDPVSGPQNLSEEDRRLSFTPYHVEYADNGVIEAISFMARNGRVTGLLGLPRPHDPLVARIVQASGGFPPAVPDSAQRLICIAGGTGIAPFIAMAIEMNCKSSVEDEEKKPVLIPILREQTIGVASEDVAT</sequence>
<evidence type="ECO:0000256" key="1">
    <source>
        <dbReference type="SAM" id="MobiDB-lite"/>
    </source>
</evidence>
<dbReference type="InterPro" id="IPR039261">
    <property type="entry name" value="FNR_nucleotide-bd"/>
</dbReference>
<evidence type="ECO:0000313" key="3">
    <source>
        <dbReference type="Proteomes" id="UP001152024"/>
    </source>
</evidence>
<evidence type="ECO:0008006" key="4">
    <source>
        <dbReference type="Google" id="ProtNLM"/>
    </source>
</evidence>